<dbReference type="Proteomes" id="UP000323000">
    <property type="component" value="Chromosome 9"/>
</dbReference>
<dbReference type="AlphaFoldDB" id="A0A5C7HH27"/>
<keyword evidence="4" id="KW-1185">Reference proteome</keyword>
<protein>
    <recommendedName>
        <fullName evidence="2">Disease resistance protein At4g27190-like leucine-rich repeats domain-containing protein</fullName>
    </recommendedName>
</protein>
<dbReference type="SUPFAM" id="SSF52047">
    <property type="entry name" value="RNI-like"/>
    <property type="match status" value="1"/>
</dbReference>
<comment type="caution">
    <text evidence="3">The sequence shown here is derived from an EMBL/GenBank/DDBJ whole genome shotgun (WGS) entry which is preliminary data.</text>
</comment>
<dbReference type="InterPro" id="IPR050905">
    <property type="entry name" value="Plant_NBS-LRR"/>
</dbReference>
<evidence type="ECO:0000313" key="4">
    <source>
        <dbReference type="Proteomes" id="UP000323000"/>
    </source>
</evidence>
<dbReference type="EMBL" id="VAHF01000009">
    <property type="protein sequence ID" value="TXG55672.1"/>
    <property type="molecule type" value="Genomic_DNA"/>
</dbReference>
<keyword evidence="1" id="KW-0611">Plant defense</keyword>
<evidence type="ECO:0000313" key="3">
    <source>
        <dbReference type="EMBL" id="TXG55672.1"/>
    </source>
</evidence>
<name>A0A5C7HH27_9ROSI</name>
<sequence length="162" mass="18706">MPSIVTSHLLQRLQSLERFQAVNCDKVVYAFDFEELVIAKEETYKLLPMLQTLELTMMTKMEQVWKGDSQLMSLCNLNRLKLDYCLELKKLFSPALQQTLLSLEHLEVICCYKLEETFGKKETVDIQEAQAIASPSLGKLRFILHSTENPLRSLHYRKPGPA</sequence>
<proteinExistence type="predicted"/>
<feature type="domain" description="Disease resistance protein At4g27190-like leucine-rich repeats" evidence="2">
    <location>
        <begin position="4"/>
        <end position="111"/>
    </location>
</feature>
<dbReference type="Pfam" id="PF23247">
    <property type="entry name" value="LRR_RPS2"/>
    <property type="match status" value="1"/>
</dbReference>
<organism evidence="3 4">
    <name type="scientific">Acer yangbiense</name>
    <dbReference type="NCBI Taxonomy" id="1000413"/>
    <lineage>
        <taxon>Eukaryota</taxon>
        <taxon>Viridiplantae</taxon>
        <taxon>Streptophyta</taxon>
        <taxon>Embryophyta</taxon>
        <taxon>Tracheophyta</taxon>
        <taxon>Spermatophyta</taxon>
        <taxon>Magnoliopsida</taxon>
        <taxon>eudicotyledons</taxon>
        <taxon>Gunneridae</taxon>
        <taxon>Pentapetalae</taxon>
        <taxon>rosids</taxon>
        <taxon>malvids</taxon>
        <taxon>Sapindales</taxon>
        <taxon>Sapindaceae</taxon>
        <taxon>Hippocastanoideae</taxon>
        <taxon>Acereae</taxon>
        <taxon>Acer</taxon>
    </lineage>
</organism>
<evidence type="ECO:0000256" key="1">
    <source>
        <dbReference type="ARBA" id="ARBA00022821"/>
    </source>
</evidence>
<dbReference type="OrthoDB" id="958531at2759"/>
<dbReference type="PANTHER" id="PTHR33463">
    <property type="entry name" value="NB-ARC DOMAIN-CONTAINING PROTEIN-RELATED"/>
    <property type="match status" value="1"/>
</dbReference>
<evidence type="ECO:0000259" key="2">
    <source>
        <dbReference type="Pfam" id="PF23247"/>
    </source>
</evidence>
<gene>
    <name evidence="3" type="ORF">EZV62_020928</name>
</gene>
<dbReference type="PANTHER" id="PTHR33463:SF167">
    <property type="entry name" value="PUTATIVE-RELATED"/>
    <property type="match status" value="1"/>
</dbReference>
<dbReference type="InterPro" id="IPR057135">
    <property type="entry name" value="At4g27190-like_LRR"/>
</dbReference>
<reference evidence="4" key="1">
    <citation type="journal article" date="2019" name="Gigascience">
        <title>De novo genome assembly of the endangered Acer yangbiense, a plant species with extremely small populations endemic to Yunnan Province, China.</title>
        <authorList>
            <person name="Yang J."/>
            <person name="Wariss H.M."/>
            <person name="Tao L."/>
            <person name="Zhang R."/>
            <person name="Yun Q."/>
            <person name="Hollingsworth P."/>
            <person name="Dao Z."/>
            <person name="Luo G."/>
            <person name="Guo H."/>
            <person name="Ma Y."/>
            <person name="Sun W."/>
        </authorList>
    </citation>
    <scope>NUCLEOTIDE SEQUENCE [LARGE SCALE GENOMIC DNA]</scope>
    <source>
        <strain evidence="4">cv. Malutang</strain>
    </source>
</reference>
<accession>A0A5C7HH27</accession>